<evidence type="ECO:0000313" key="2">
    <source>
        <dbReference type="EMBL" id="KAI6660258.1"/>
    </source>
</evidence>
<dbReference type="GO" id="GO:0000209">
    <property type="term" value="P:protein polyubiquitination"/>
    <property type="evidence" value="ECO:0007669"/>
    <property type="project" value="TreeGrafter"/>
</dbReference>
<dbReference type="GO" id="GO:0061630">
    <property type="term" value="F:ubiquitin protein ligase activity"/>
    <property type="evidence" value="ECO:0007669"/>
    <property type="project" value="TreeGrafter"/>
</dbReference>
<dbReference type="Proteomes" id="UP001165289">
    <property type="component" value="Unassembled WGS sequence"/>
</dbReference>
<dbReference type="InterPro" id="IPR011042">
    <property type="entry name" value="6-blade_b-propeller_TolB-like"/>
</dbReference>
<dbReference type="AlphaFoldDB" id="A0AAV7KGK7"/>
<dbReference type="GO" id="GO:0043161">
    <property type="term" value="P:proteasome-mediated ubiquitin-dependent protein catabolic process"/>
    <property type="evidence" value="ECO:0007669"/>
    <property type="project" value="TreeGrafter"/>
</dbReference>
<dbReference type="PANTHER" id="PTHR24104">
    <property type="entry name" value="E3 UBIQUITIN-PROTEIN LIGASE NHLRC1-RELATED"/>
    <property type="match status" value="1"/>
</dbReference>
<protein>
    <submittedName>
        <fullName evidence="2">Uncharacterized protein</fullName>
    </submittedName>
</protein>
<sequence length="418" mass="48699">MWNEEVIMTFTGTITLTYRATRVPAEVELIEGNEWERELEILVEQVQHEKDKVRDIFLQLHILLAVREQSLLVELDDVVVRARLEVKEKVETLQELQKARESLDRELTKNKLRQVLQKNLSTLDEKIREEKGKDVNVRWIELEWMSEQLEQSIIKMCKVVTFKERPFRTEDYSRKLRPVWSREGAGPSPIKTPWQIAIDLISENIYIVDIYAYNIKIFNKEGEYLDNIPTPENPCGITLTNEFIYVSAEKTIVKIQRSNNKTAKSVKLENDVFGMGIYKNYMLYVSEEFKLSILLLDMELKVQKRIRLKTPHVTVSTSITSINYTKRTYGKLVRCIIEKTEIPFCNFFTIDQFGNIITSDYSGNKTNIFSNSGKLIHTISNSNPTEDEMLSNPRGVAIDKNNRIIIAQDSLKYNLIAF</sequence>
<keyword evidence="1" id="KW-0175">Coiled coil</keyword>
<dbReference type="PANTHER" id="PTHR24104:SF25">
    <property type="entry name" value="PROTEIN LIN-41"/>
    <property type="match status" value="1"/>
</dbReference>
<dbReference type="InterPro" id="IPR050952">
    <property type="entry name" value="TRIM-NHL_E3_ligases"/>
</dbReference>
<dbReference type="Gene3D" id="2.120.10.30">
    <property type="entry name" value="TolB, C-terminal domain"/>
    <property type="match status" value="1"/>
</dbReference>
<feature type="coiled-coil region" evidence="1">
    <location>
        <begin position="79"/>
        <end position="133"/>
    </location>
</feature>
<comment type="caution">
    <text evidence="2">The sequence shown here is derived from an EMBL/GenBank/DDBJ whole genome shotgun (WGS) entry which is preliminary data.</text>
</comment>
<dbReference type="GO" id="GO:0008270">
    <property type="term" value="F:zinc ion binding"/>
    <property type="evidence" value="ECO:0007669"/>
    <property type="project" value="UniProtKB-KW"/>
</dbReference>
<organism evidence="2 3">
    <name type="scientific">Oopsacas minuta</name>
    <dbReference type="NCBI Taxonomy" id="111878"/>
    <lineage>
        <taxon>Eukaryota</taxon>
        <taxon>Metazoa</taxon>
        <taxon>Porifera</taxon>
        <taxon>Hexactinellida</taxon>
        <taxon>Hexasterophora</taxon>
        <taxon>Lyssacinosida</taxon>
        <taxon>Leucopsacidae</taxon>
        <taxon>Oopsacas</taxon>
    </lineage>
</organism>
<reference evidence="2 3" key="1">
    <citation type="journal article" date="2023" name="BMC Biol.">
        <title>The compact genome of the sponge Oopsacas minuta (Hexactinellida) is lacking key metazoan core genes.</title>
        <authorList>
            <person name="Santini S."/>
            <person name="Schenkelaars Q."/>
            <person name="Jourda C."/>
            <person name="Duchesne M."/>
            <person name="Belahbib H."/>
            <person name="Rocher C."/>
            <person name="Selva M."/>
            <person name="Riesgo A."/>
            <person name="Vervoort M."/>
            <person name="Leys S.P."/>
            <person name="Kodjabachian L."/>
            <person name="Le Bivic A."/>
            <person name="Borchiellini C."/>
            <person name="Claverie J.M."/>
            <person name="Renard E."/>
        </authorList>
    </citation>
    <scope>NUCLEOTIDE SEQUENCE [LARGE SCALE GENOMIC DNA]</scope>
    <source>
        <strain evidence="2">SPO-2</strain>
    </source>
</reference>
<evidence type="ECO:0000313" key="3">
    <source>
        <dbReference type="Proteomes" id="UP001165289"/>
    </source>
</evidence>
<keyword evidence="3" id="KW-1185">Reference proteome</keyword>
<dbReference type="SUPFAM" id="SSF63825">
    <property type="entry name" value="YWTD domain"/>
    <property type="match status" value="1"/>
</dbReference>
<name>A0AAV7KGK7_9METZ</name>
<accession>A0AAV7KGK7</accession>
<gene>
    <name evidence="2" type="ORF">LOD99_10428</name>
</gene>
<dbReference type="EMBL" id="JAKMXF010000035">
    <property type="protein sequence ID" value="KAI6660258.1"/>
    <property type="molecule type" value="Genomic_DNA"/>
</dbReference>
<evidence type="ECO:0000256" key="1">
    <source>
        <dbReference type="SAM" id="Coils"/>
    </source>
</evidence>
<proteinExistence type="predicted"/>